<dbReference type="Proteomes" id="UP001234178">
    <property type="component" value="Unassembled WGS sequence"/>
</dbReference>
<dbReference type="EMBL" id="GDIP01223743">
    <property type="protein sequence ID" value="JAI99658.1"/>
    <property type="molecule type" value="Transcribed_RNA"/>
</dbReference>
<comment type="function">
    <text evidence="10">Involved in the assembly of mitochondrial NADH:ubiquinone oxidoreductase complex (complex I) at early stages. May play a role in the biogenesis of complex I subunit MT-ND1.</text>
</comment>
<dbReference type="OrthoDB" id="270318at2759"/>
<keyword evidence="14" id="KW-1185">Reference proteome</keyword>
<evidence type="ECO:0000256" key="9">
    <source>
        <dbReference type="ARBA" id="ARBA00038273"/>
    </source>
</evidence>
<protein>
    <recommendedName>
        <fullName evidence="11">NADH dehydrogenase (ubiquinone) complex I, assembly factor 6</fullName>
        <ecNumber evidence="3">2.5.1.32</ecNumber>
    </recommendedName>
</protein>
<proteinExistence type="inferred from homology"/>
<keyword evidence="8" id="KW-0472">Membrane</keyword>
<evidence type="ECO:0000256" key="10">
    <source>
        <dbReference type="ARBA" id="ARBA00056665"/>
    </source>
</evidence>
<dbReference type="GO" id="GO:0016117">
    <property type="term" value="P:carotenoid biosynthetic process"/>
    <property type="evidence" value="ECO:0007669"/>
    <property type="project" value="UniProtKB-KW"/>
</dbReference>
<evidence type="ECO:0000256" key="11">
    <source>
        <dbReference type="ARBA" id="ARBA00069034"/>
    </source>
</evidence>
<evidence type="ECO:0000256" key="4">
    <source>
        <dbReference type="ARBA" id="ARBA00022746"/>
    </source>
</evidence>
<accession>A0A0P5QLZ1</accession>
<evidence type="ECO:0000256" key="3">
    <source>
        <dbReference type="ARBA" id="ARBA00012396"/>
    </source>
</evidence>
<dbReference type="Gene3D" id="1.10.600.10">
    <property type="entry name" value="Farnesyl Diphosphate Synthase"/>
    <property type="match status" value="1"/>
</dbReference>
<name>A0A0P5QLZ1_9CRUS</name>
<dbReference type="AlphaFoldDB" id="A0A0P5QLZ1"/>
<comment type="similarity">
    <text evidence="9">Belongs to the NDUFAF6 family.</text>
</comment>
<dbReference type="SUPFAM" id="SSF48576">
    <property type="entry name" value="Terpenoid synthases"/>
    <property type="match status" value="1"/>
</dbReference>
<keyword evidence="5" id="KW-0999">Mitochondrion inner membrane</keyword>
<dbReference type="EC" id="2.5.1.32" evidence="3"/>
<dbReference type="GO" id="GO:0005743">
    <property type="term" value="C:mitochondrial inner membrane"/>
    <property type="evidence" value="ECO:0007669"/>
    <property type="project" value="UniProtKB-SubCell"/>
</dbReference>
<dbReference type="Pfam" id="PF00494">
    <property type="entry name" value="SQS_PSY"/>
    <property type="match status" value="1"/>
</dbReference>
<reference evidence="13 14" key="3">
    <citation type="journal article" date="2023" name="Nucleic Acids Res.">
        <title>The hologenome of Daphnia magna reveals possible DNA methylation and microbiome-mediated evolution of the host genome.</title>
        <authorList>
            <person name="Chaturvedi A."/>
            <person name="Li X."/>
            <person name="Dhandapani V."/>
            <person name="Marshall H."/>
            <person name="Kissane S."/>
            <person name="Cuenca-Cambronero M."/>
            <person name="Asole G."/>
            <person name="Calvet F."/>
            <person name="Ruiz-Romero M."/>
            <person name="Marangio P."/>
            <person name="Guigo R."/>
            <person name="Rago D."/>
            <person name="Mirbahai L."/>
            <person name="Eastwood N."/>
            <person name="Colbourne J.K."/>
            <person name="Zhou J."/>
            <person name="Mallon E."/>
            <person name="Orsini L."/>
        </authorList>
    </citation>
    <scope>NUCLEOTIDE SEQUENCE [LARGE SCALE GENOMIC DNA]</scope>
    <source>
        <strain evidence="13">LRV0_1</strain>
    </source>
</reference>
<dbReference type="EMBL" id="JAOYFB010000039">
    <property type="protein sequence ID" value="KAK4029506.1"/>
    <property type="molecule type" value="Genomic_DNA"/>
</dbReference>
<dbReference type="PANTHER" id="PTHR31480">
    <property type="entry name" value="BIFUNCTIONAL LYCOPENE CYCLASE/PHYTOENE SYNTHASE"/>
    <property type="match status" value="1"/>
</dbReference>
<keyword evidence="12" id="KW-0830">Ubiquinone</keyword>
<dbReference type="InterPro" id="IPR002060">
    <property type="entry name" value="Squ/phyt_synthse"/>
</dbReference>
<keyword evidence="4" id="KW-0125">Carotenoid biosynthesis</keyword>
<evidence type="ECO:0000256" key="5">
    <source>
        <dbReference type="ARBA" id="ARBA00022792"/>
    </source>
</evidence>
<gene>
    <name evidence="13" type="ORF">OUZ56_022489</name>
</gene>
<evidence type="ECO:0000256" key="6">
    <source>
        <dbReference type="ARBA" id="ARBA00022946"/>
    </source>
</evidence>
<reference evidence="12" key="1">
    <citation type="submission" date="2015-10" db="EMBL/GenBank/DDBJ databases">
        <title>Daphnia magna gene sets from two clonal populations assembled and annotated with EvidentialGene.</title>
        <authorList>
            <person name="Gilbert D."/>
            <person name="Podicheti R."/>
            <person name="Orsini L."/>
            <person name="Colbourne J."/>
            <person name="Pfrender M."/>
        </authorList>
    </citation>
    <scope>NUCLEOTIDE SEQUENCE</scope>
</reference>
<keyword evidence="7" id="KW-0496">Mitochondrion</keyword>
<evidence type="ECO:0000256" key="1">
    <source>
        <dbReference type="ARBA" id="ARBA00001805"/>
    </source>
</evidence>
<evidence type="ECO:0000313" key="12">
    <source>
        <dbReference type="EMBL" id="JAI99658.1"/>
    </source>
</evidence>
<organism evidence="12">
    <name type="scientific">Daphnia magna</name>
    <dbReference type="NCBI Taxonomy" id="35525"/>
    <lineage>
        <taxon>Eukaryota</taxon>
        <taxon>Metazoa</taxon>
        <taxon>Ecdysozoa</taxon>
        <taxon>Arthropoda</taxon>
        <taxon>Crustacea</taxon>
        <taxon>Branchiopoda</taxon>
        <taxon>Diplostraca</taxon>
        <taxon>Cladocera</taxon>
        <taxon>Anomopoda</taxon>
        <taxon>Daphniidae</taxon>
        <taxon>Daphnia</taxon>
    </lineage>
</organism>
<evidence type="ECO:0000313" key="13">
    <source>
        <dbReference type="EMBL" id="KAK4029506.1"/>
    </source>
</evidence>
<sequence length="312" mass="35795">MAILCYPSTGRNVYKVRFFFADAKKLSSNAQNSKNSFLYCQELVRKHDYENFIATLLLPPGPRQSTIAVRAFNVSVAQVQDQVSQGLIGQMRMKFWSDTLEAIYQDAPPAQLVALQLHEAVRQHKLSKRWFQRLISSRENHLSSKSFQSLSNLEDYAEHSASSILYLTLESLNVRTIESDHAASHIGRAQGIVTFLRAIPYNSRRQQVYVPIDLLVQHKVSQNDILKGIDDKRMKDLIFDVASSANAHIEKAKTIMPKMSSEARLALIPLLSVVSYLEQLRKVDFNVFDSRLSQRNPLLPWKMWWNKFRGKI</sequence>
<dbReference type="InterPro" id="IPR008949">
    <property type="entry name" value="Isoprenoid_synthase_dom_sf"/>
</dbReference>
<comment type="subcellular location">
    <subcellularLocation>
        <location evidence="2">Mitochondrion inner membrane</location>
    </subcellularLocation>
</comment>
<evidence type="ECO:0000256" key="2">
    <source>
        <dbReference type="ARBA" id="ARBA00004273"/>
    </source>
</evidence>
<dbReference type="FunFam" id="1.10.600.10:FF:000013">
    <property type="entry name" value="NADH dehydrogenase (ubiquinone) complex I, assembly factor 6"/>
    <property type="match status" value="1"/>
</dbReference>
<evidence type="ECO:0000256" key="8">
    <source>
        <dbReference type="ARBA" id="ARBA00023136"/>
    </source>
</evidence>
<evidence type="ECO:0000256" key="7">
    <source>
        <dbReference type="ARBA" id="ARBA00023128"/>
    </source>
</evidence>
<evidence type="ECO:0000313" key="14">
    <source>
        <dbReference type="Proteomes" id="UP001234178"/>
    </source>
</evidence>
<comment type="catalytic activity">
    <reaction evidence="1">
        <text>2 (2E,6E,10E)-geranylgeranyl diphosphate = 15-cis-phytoene + 2 diphosphate</text>
        <dbReference type="Rhea" id="RHEA:34475"/>
        <dbReference type="ChEBI" id="CHEBI:27787"/>
        <dbReference type="ChEBI" id="CHEBI:33019"/>
        <dbReference type="ChEBI" id="CHEBI:58756"/>
        <dbReference type="EC" id="2.5.1.32"/>
    </reaction>
</comment>
<reference evidence="12" key="2">
    <citation type="submission" date="2015-10" db="EMBL/GenBank/DDBJ databases">
        <authorList>
            <person name="Gilbert D.G."/>
        </authorList>
    </citation>
    <scope>NUCLEOTIDE SEQUENCE</scope>
</reference>
<keyword evidence="6" id="KW-0809">Transit peptide</keyword>